<dbReference type="VEuPathDB" id="TrichDB:TRFO_41577"/>
<dbReference type="SUPFAM" id="SSF51445">
    <property type="entry name" value="(Trans)glycosidases"/>
    <property type="match status" value="1"/>
</dbReference>
<dbReference type="SUPFAM" id="SSF51011">
    <property type="entry name" value="Glycosyl hydrolase domain"/>
    <property type="match status" value="1"/>
</dbReference>
<dbReference type="InterPro" id="IPR013780">
    <property type="entry name" value="Glyco_hydro_b"/>
</dbReference>
<keyword evidence="8 10" id="KW-0326">Glycosidase</keyword>
<keyword evidence="12" id="KW-0472">Membrane</keyword>
<dbReference type="OrthoDB" id="5839090at2759"/>
<evidence type="ECO:0000256" key="8">
    <source>
        <dbReference type="ARBA" id="ARBA00023295"/>
    </source>
</evidence>
<feature type="domain" description="Glycoside hydrolase family 31 TIM barrel" evidence="13">
    <location>
        <begin position="338"/>
        <end position="724"/>
    </location>
</feature>
<dbReference type="Proteomes" id="UP000179807">
    <property type="component" value="Unassembled WGS sequence"/>
</dbReference>
<organism evidence="16 17">
    <name type="scientific">Tritrichomonas foetus</name>
    <dbReference type="NCBI Taxonomy" id="1144522"/>
    <lineage>
        <taxon>Eukaryota</taxon>
        <taxon>Metamonada</taxon>
        <taxon>Parabasalia</taxon>
        <taxon>Tritrichomonadida</taxon>
        <taxon>Tritrichomonadidae</taxon>
        <taxon>Tritrichomonas</taxon>
    </lineage>
</organism>
<dbReference type="GO" id="GO:0030246">
    <property type="term" value="F:carbohydrate binding"/>
    <property type="evidence" value="ECO:0007669"/>
    <property type="project" value="InterPro"/>
</dbReference>
<evidence type="ECO:0000259" key="13">
    <source>
        <dbReference type="Pfam" id="PF01055"/>
    </source>
</evidence>
<dbReference type="RefSeq" id="XP_068369911.1">
    <property type="nucleotide sequence ID" value="XM_068513858.1"/>
</dbReference>
<dbReference type="GO" id="GO:0006491">
    <property type="term" value="P:N-glycan processing"/>
    <property type="evidence" value="ECO:0007669"/>
    <property type="project" value="TreeGrafter"/>
</dbReference>
<evidence type="ECO:0000256" key="10">
    <source>
        <dbReference type="RuleBase" id="RU361185"/>
    </source>
</evidence>
<feature type="transmembrane region" description="Helical" evidence="12">
    <location>
        <begin position="951"/>
        <end position="976"/>
    </location>
</feature>
<dbReference type="Gene3D" id="2.60.40.1180">
    <property type="entry name" value="Golgi alpha-mannosidase II"/>
    <property type="match status" value="2"/>
</dbReference>
<evidence type="ECO:0000256" key="9">
    <source>
        <dbReference type="ARBA" id="ARBA00042895"/>
    </source>
</evidence>
<dbReference type="InterPro" id="IPR048395">
    <property type="entry name" value="Glyco_hydro_31_C"/>
</dbReference>
<evidence type="ECO:0000256" key="2">
    <source>
        <dbReference type="ARBA" id="ARBA00004833"/>
    </source>
</evidence>
<dbReference type="CDD" id="cd14752">
    <property type="entry name" value="GH31_N"/>
    <property type="match status" value="1"/>
</dbReference>
<comment type="similarity">
    <text evidence="3 10">Belongs to the glycosyl hydrolase 31 family.</text>
</comment>
<reference evidence="16" key="1">
    <citation type="submission" date="2016-10" db="EMBL/GenBank/DDBJ databases">
        <authorList>
            <person name="Benchimol M."/>
            <person name="Almeida L.G."/>
            <person name="Vasconcelos A.T."/>
            <person name="Perreira-Neves A."/>
            <person name="Rosa I.A."/>
            <person name="Tasca T."/>
            <person name="Bogo M.R."/>
            <person name="de Souza W."/>
        </authorList>
    </citation>
    <scope>NUCLEOTIDE SEQUENCE [LARGE SCALE GENOMIC DNA]</scope>
    <source>
        <strain evidence="16">K</strain>
    </source>
</reference>
<dbReference type="InterPro" id="IPR017853">
    <property type="entry name" value="GH"/>
</dbReference>
<keyword evidence="17" id="KW-1185">Reference proteome</keyword>
<comment type="pathway">
    <text evidence="2">Glycan metabolism; N-glycan metabolism.</text>
</comment>
<keyword evidence="7" id="KW-0325">Glycoprotein</keyword>
<evidence type="ECO:0000313" key="16">
    <source>
        <dbReference type="EMBL" id="OHT16775.1"/>
    </source>
</evidence>
<gene>
    <name evidence="16" type="ORF">TRFO_41577</name>
</gene>
<dbReference type="InterPro" id="IPR011013">
    <property type="entry name" value="Gal_mutarotase_sf_dom"/>
</dbReference>
<keyword evidence="6" id="KW-0256">Endoplasmic reticulum</keyword>
<protein>
    <recommendedName>
        <fullName evidence="9">Glucosidase II subunit alpha</fullName>
    </recommendedName>
</protein>
<dbReference type="EMBL" id="MLAK01000072">
    <property type="protein sequence ID" value="OHT16775.1"/>
    <property type="molecule type" value="Genomic_DNA"/>
</dbReference>
<dbReference type="Pfam" id="PF13802">
    <property type="entry name" value="Gal_mutarotas_2"/>
    <property type="match status" value="1"/>
</dbReference>
<dbReference type="Pfam" id="PF01055">
    <property type="entry name" value="Glyco_hydro_31_2nd"/>
    <property type="match status" value="1"/>
</dbReference>
<dbReference type="InterPro" id="IPR025887">
    <property type="entry name" value="Glyco_hydro_31_N_dom"/>
</dbReference>
<evidence type="ECO:0000256" key="12">
    <source>
        <dbReference type="SAM" id="Phobius"/>
    </source>
</evidence>
<keyword evidence="4" id="KW-0732">Signal</keyword>
<dbReference type="PANTHER" id="PTHR22762">
    <property type="entry name" value="ALPHA-GLUCOSIDASE"/>
    <property type="match status" value="1"/>
</dbReference>
<evidence type="ECO:0000313" key="17">
    <source>
        <dbReference type="Proteomes" id="UP000179807"/>
    </source>
</evidence>
<dbReference type="Pfam" id="PF21365">
    <property type="entry name" value="Glyco_hydro_31_3rd"/>
    <property type="match status" value="1"/>
</dbReference>
<dbReference type="GO" id="GO:0005975">
    <property type="term" value="P:carbohydrate metabolic process"/>
    <property type="evidence" value="ECO:0007669"/>
    <property type="project" value="InterPro"/>
</dbReference>
<dbReference type="Gene3D" id="3.20.20.80">
    <property type="entry name" value="Glycosidases"/>
    <property type="match status" value="1"/>
</dbReference>
<name>A0A1J4KZU6_9EUKA</name>
<feature type="region of interest" description="Disordered" evidence="11">
    <location>
        <begin position="541"/>
        <end position="562"/>
    </location>
</feature>
<dbReference type="GeneID" id="94848562"/>
<dbReference type="PANTHER" id="PTHR22762:SF54">
    <property type="entry name" value="BCDNA.GH04962"/>
    <property type="match status" value="1"/>
</dbReference>
<proteinExistence type="inferred from homology"/>
<evidence type="ECO:0000256" key="7">
    <source>
        <dbReference type="ARBA" id="ARBA00023180"/>
    </source>
</evidence>
<dbReference type="InterPro" id="IPR000322">
    <property type="entry name" value="Glyco_hydro_31_TIM"/>
</dbReference>
<keyword evidence="5 10" id="KW-0378">Hydrolase</keyword>
<dbReference type="Gene3D" id="2.60.40.1760">
    <property type="entry name" value="glycosyl hydrolase (family 31)"/>
    <property type="match status" value="1"/>
</dbReference>
<evidence type="ECO:0000256" key="4">
    <source>
        <dbReference type="ARBA" id="ARBA00022729"/>
    </source>
</evidence>
<evidence type="ECO:0000256" key="3">
    <source>
        <dbReference type="ARBA" id="ARBA00007806"/>
    </source>
</evidence>
<feature type="domain" description="Glycoside hydrolase family 31 N-terminal" evidence="14">
    <location>
        <begin position="67"/>
        <end position="298"/>
    </location>
</feature>
<evidence type="ECO:0000259" key="14">
    <source>
        <dbReference type="Pfam" id="PF13802"/>
    </source>
</evidence>
<sequence>MVNLLFLLLATIIADNPFNSCNNVPFCRRNFNFTANYSIDINSIIFNQTHFIADLTEFNEPTNVSIMISSPKHQSIRIKTNIKNHEKNRYDISSESCIINQNTFGEFEKLSMNKYIKYFELSSQLLNIIIKIYVDPFWIEFEKNRETILEFNKNSQFIFENPENRKSSFFHEKIKKASTPKFPLNGKSLLNDESLLHDESLLNGKSLLHDESLLNDDFSLNEGDDSFTSVGCDFSFGKNDFYFSGLGGNTQSFNIDGQIYRLYNYDSYKHYSSNPFIIAHSTKHQIGIFWANPSDTFVQVTEDSSLRFLSETGFIDVYLFFGNFNSIIQKFTSLTGRPFFPPIFSLGYHQCRSSYHSQDEVTKVMQSLESAKVPFDSIWLGTDHLANNAAFGFNSTTFPEPKKLIGQVLTSDRYLIRLSDPYLPSNVQHRQYNDAKKLNYFVNMSDGVSPFVANSHAGLSSWPDFLNQKVRDWWASQYQYDIDISNTNVFYWIDMNEATIFPILSHKNKLDVEDSGKQTENQNDIANHNFIFTDDKNIADDKNDAKDGNDEDDQNQNNVNENTFPKYVVHNGGFENRDIHNIYGTLMAASTYHGLISRNTQKPNLRPFLVSRSCFSGSQKYAWTITGNNDATWEDLRASLVHVIGSGISGIPFIGSDVGGFSSSPSNELLVRWFQLAAWTSPFFREHSSYLTDYREPYLYTGVIFNAILASINKRYQHLLVWYNAARQANLTGNPIVKPLWAIYPDFEPAHTITDLVVVADTFMLAPIVEENQTIRYVIKPPGRWYCYPGGLEHTETTPYSVTIIDTPIFLAGGKVICVFQKAEESTMQTLKTQNLDMYISMDDDEQAYGEIYFDDGVSFDYLNGSYCKVKVELNRGTIRMTNDGNFDCSSYQIKNIIIFGLSRRPKGIQGYETIHSGSVLKIKIPESDPLSLNTNWKLTAVVYHISQMTLATLIIGFILGIGFITMSITIPIVLYKKLKQKQISTKSADILETGLNNTQKKVHLLNSEEL</sequence>
<dbReference type="SUPFAM" id="SSF74650">
    <property type="entry name" value="Galactose mutarotase-like"/>
    <property type="match status" value="1"/>
</dbReference>
<evidence type="ECO:0000256" key="1">
    <source>
        <dbReference type="ARBA" id="ARBA00004240"/>
    </source>
</evidence>
<keyword evidence="12" id="KW-1133">Transmembrane helix</keyword>
<evidence type="ECO:0000259" key="15">
    <source>
        <dbReference type="Pfam" id="PF21365"/>
    </source>
</evidence>
<dbReference type="GO" id="GO:0005783">
    <property type="term" value="C:endoplasmic reticulum"/>
    <property type="evidence" value="ECO:0007669"/>
    <property type="project" value="UniProtKB-SubCell"/>
</dbReference>
<feature type="domain" description="Glycosyl hydrolase family 31 C-terminal" evidence="15">
    <location>
        <begin position="733"/>
        <end position="817"/>
    </location>
</feature>
<dbReference type="GO" id="GO:0090599">
    <property type="term" value="F:alpha-glucosidase activity"/>
    <property type="evidence" value="ECO:0007669"/>
    <property type="project" value="TreeGrafter"/>
</dbReference>
<comment type="subcellular location">
    <subcellularLocation>
        <location evidence="1">Endoplasmic reticulum</location>
    </subcellularLocation>
</comment>
<evidence type="ECO:0000256" key="11">
    <source>
        <dbReference type="SAM" id="MobiDB-lite"/>
    </source>
</evidence>
<evidence type="ECO:0000256" key="5">
    <source>
        <dbReference type="ARBA" id="ARBA00022801"/>
    </source>
</evidence>
<dbReference type="AlphaFoldDB" id="A0A1J4KZU6"/>
<accession>A0A1J4KZU6</accession>
<evidence type="ECO:0000256" key="6">
    <source>
        <dbReference type="ARBA" id="ARBA00022824"/>
    </source>
</evidence>
<comment type="caution">
    <text evidence="16">The sequence shown here is derived from an EMBL/GenBank/DDBJ whole genome shotgun (WGS) entry which is preliminary data.</text>
</comment>
<keyword evidence="12" id="KW-0812">Transmembrane</keyword>